<sequence>MRSLIHPRALPHGALHKAPSKQQIQKPNTRDLCTMDTSVATNLDLLRLFKISIDANPLVCEEDSSMGAAEALAEGVRAMDLSDLASPTKQ</sequence>
<evidence type="ECO:0000313" key="2">
    <source>
        <dbReference type="EMBL" id="KAF9508896.1"/>
    </source>
</evidence>
<keyword evidence="3" id="KW-1185">Reference proteome</keyword>
<evidence type="ECO:0000256" key="1">
    <source>
        <dbReference type="SAM" id="MobiDB-lite"/>
    </source>
</evidence>
<dbReference type="AlphaFoldDB" id="A0A9P6DNE0"/>
<protein>
    <submittedName>
        <fullName evidence="2">Uncharacterized protein</fullName>
    </submittedName>
</protein>
<dbReference type="EMBL" id="MU129047">
    <property type="protein sequence ID" value="KAF9508896.1"/>
    <property type="molecule type" value="Genomic_DNA"/>
</dbReference>
<accession>A0A9P6DNE0</accession>
<reference evidence="2" key="1">
    <citation type="journal article" date="2020" name="Nat. Commun.">
        <title>Large-scale genome sequencing of mycorrhizal fungi provides insights into the early evolution of symbiotic traits.</title>
        <authorList>
            <person name="Miyauchi S."/>
            <person name="Kiss E."/>
            <person name="Kuo A."/>
            <person name="Drula E."/>
            <person name="Kohler A."/>
            <person name="Sanchez-Garcia M."/>
            <person name="Morin E."/>
            <person name="Andreopoulos B."/>
            <person name="Barry K.W."/>
            <person name="Bonito G."/>
            <person name="Buee M."/>
            <person name="Carver A."/>
            <person name="Chen C."/>
            <person name="Cichocki N."/>
            <person name="Clum A."/>
            <person name="Culley D."/>
            <person name="Crous P.W."/>
            <person name="Fauchery L."/>
            <person name="Girlanda M."/>
            <person name="Hayes R.D."/>
            <person name="Keri Z."/>
            <person name="LaButti K."/>
            <person name="Lipzen A."/>
            <person name="Lombard V."/>
            <person name="Magnuson J."/>
            <person name="Maillard F."/>
            <person name="Murat C."/>
            <person name="Nolan M."/>
            <person name="Ohm R.A."/>
            <person name="Pangilinan J."/>
            <person name="Pereira M.F."/>
            <person name="Perotto S."/>
            <person name="Peter M."/>
            <person name="Pfister S."/>
            <person name="Riley R."/>
            <person name="Sitrit Y."/>
            <person name="Stielow J.B."/>
            <person name="Szollosi G."/>
            <person name="Zifcakova L."/>
            <person name="Stursova M."/>
            <person name="Spatafora J.W."/>
            <person name="Tedersoo L."/>
            <person name="Vaario L.M."/>
            <person name="Yamada A."/>
            <person name="Yan M."/>
            <person name="Wang P."/>
            <person name="Xu J."/>
            <person name="Bruns T."/>
            <person name="Baldrian P."/>
            <person name="Vilgalys R."/>
            <person name="Dunand C."/>
            <person name="Henrissat B."/>
            <person name="Grigoriev I.V."/>
            <person name="Hibbett D."/>
            <person name="Nagy L.G."/>
            <person name="Martin F.M."/>
        </authorList>
    </citation>
    <scope>NUCLEOTIDE SEQUENCE</scope>
    <source>
        <strain evidence="2">UP504</strain>
    </source>
</reference>
<feature type="region of interest" description="Disordered" evidence="1">
    <location>
        <begin position="1"/>
        <end position="29"/>
    </location>
</feature>
<name>A0A9P6DNE0_9AGAM</name>
<dbReference type="Proteomes" id="UP000886523">
    <property type="component" value="Unassembled WGS sequence"/>
</dbReference>
<proteinExistence type="predicted"/>
<organism evidence="2 3">
    <name type="scientific">Hydnum rufescens UP504</name>
    <dbReference type="NCBI Taxonomy" id="1448309"/>
    <lineage>
        <taxon>Eukaryota</taxon>
        <taxon>Fungi</taxon>
        <taxon>Dikarya</taxon>
        <taxon>Basidiomycota</taxon>
        <taxon>Agaricomycotina</taxon>
        <taxon>Agaricomycetes</taxon>
        <taxon>Cantharellales</taxon>
        <taxon>Hydnaceae</taxon>
        <taxon>Hydnum</taxon>
    </lineage>
</organism>
<evidence type="ECO:0000313" key="3">
    <source>
        <dbReference type="Proteomes" id="UP000886523"/>
    </source>
</evidence>
<gene>
    <name evidence="2" type="ORF">BS47DRAFT_1397374</name>
</gene>
<comment type="caution">
    <text evidence="2">The sequence shown here is derived from an EMBL/GenBank/DDBJ whole genome shotgun (WGS) entry which is preliminary data.</text>
</comment>